<evidence type="ECO:0000313" key="6">
    <source>
        <dbReference type="Proteomes" id="UP000271472"/>
    </source>
</evidence>
<protein>
    <submittedName>
        <fullName evidence="3">DUF917 domain-containing protein</fullName>
    </submittedName>
</protein>
<dbReference type="EMBL" id="QIBZ01000003">
    <property type="protein sequence ID" value="RNM36614.1"/>
    <property type="molecule type" value="Genomic_DNA"/>
</dbReference>
<evidence type="ECO:0000259" key="1">
    <source>
        <dbReference type="Pfam" id="PF06032"/>
    </source>
</evidence>
<keyword evidence="6" id="KW-1185">Reference proteome</keyword>
<evidence type="ECO:0000313" key="4">
    <source>
        <dbReference type="EMBL" id="RNM36614.1"/>
    </source>
</evidence>
<dbReference type="InterPro" id="IPR024071">
    <property type="entry name" value="S-Me-THD_C_sf"/>
</dbReference>
<dbReference type="InterPro" id="IPR027479">
    <property type="entry name" value="S-Me-THD_N_sf"/>
</dbReference>
<dbReference type="InterPro" id="IPR048350">
    <property type="entry name" value="S-Me-THD-like_C"/>
</dbReference>
<dbReference type="OrthoDB" id="3170437at2"/>
<dbReference type="Proteomes" id="UP000271472">
    <property type="component" value="Unassembled WGS sequence"/>
</dbReference>
<feature type="domain" description="S-Me-THD N-terminal" evidence="1">
    <location>
        <begin position="8"/>
        <end position="163"/>
    </location>
</feature>
<dbReference type="Gene3D" id="2.40.390.10">
    <property type="entry name" value="CV3147-like"/>
    <property type="match status" value="1"/>
</dbReference>
<dbReference type="Proteomes" id="UP000253975">
    <property type="component" value="Unassembled WGS sequence"/>
</dbReference>
<dbReference type="Pfam" id="PF20906">
    <property type="entry name" value="S-Me-THD_C"/>
    <property type="match status" value="1"/>
</dbReference>
<proteinExistence type="predicted"/>
<dbReference type="GeneID" id="98662967"/>
<name>A0A369LKP5_9ACTN</name>
<dbReference type="EMBL" id="PPTO01000004">
    <property type="protein sequence ID" value="RDB59754.1"/>
    <property type="molecule type" value="Genomic_DNA"/>
</dbReference>
<dbReference type="Pfam" id="PF06032">
    <property type="entry name" value="S-Me-THD_N"/>
    <property type="match status" value="1"/>
</dbReference>
<dbReference type="SUPFAM" id="SSF160991">
    <property type="entry name" value="CV3147-like"/>
    <property type="match status" value="1"/>
</dbReference>
<dbReference type="InterPro" id="IPR010318">
    <property type="entry name" value="S-Me-THD_N"/>
</dbReference>
<reference evidence="6" key="2">
    <citation type="submission" date="2018-05" db="EMBL/GenBank/DDBJ databases">
        <title>Genome Sequencing of selected type strains of the family Eggerthellaceae.</title>
        <authorList>
            <person name="Danylec N."/>
            <person name="Stoll D.A."/>
            <person name="Doetsch A."/>
            <person name="Huch M."/>
        </authorList>
    </citation>
    <scope>NUCLEOTIDE SEQUENCE [LARGE SCALE GENOMIC DNA]</scope>
    <source>
        <strain evidence="6">DSM 22006</strain>
    </source>
</reference>
<accession>A0A369LKP5</accession>
<organism evidence="3 5">
    <name type="scientific">Slackia isoflavoniconvertens</name>
    <dbReference type="NCBI Taxonomy" id="572010"/>
    <lineage>
        <taxon>Bacteria</taxon>
        <taxon>Bacillati</taxon>
        <taxon>Actinomycetota</taxon>
        <taxon>Coriobacteriia</taxon>
        <taxon>Eggerthellales</taxon>
        <taxon>Eggerthellaceae</taxon>
        <taxon>Slackia</taxon>
    </lineage>
</organism>
<sequence length="365" mass="39255">MRTIGKREVEDMAVGAAVLASGGGGDPYIGKLMALQAIDEYGPFQMISLDELPDDAFVCASHMLGAPTVLVEKVPNGMEGVGAVDALEKRLGRKFDAIMPLEAGGLNSLLPFQVAAAKGVPIVDCDGMGRAFPELRHVTWTLFDIPACPAVVCDEKGDVVTVEAVDNAWAERLSRNAAITTGGSVFMADYAMTGAQAKKASIPGTSTYCEQIGRAIREAHEQNVDPLPVILDLLGAFELFRGKLDDVARRTEGGFVRGYAHFAGIDDYAGRECELRFQNEHLLAKSGDEVLCSAPDLIAVLDIETALPITTEGMKYGARGVVIGIPVHEHWRSERGLEIAGPRYFGYDIDFVPVEERVVESANEQ</sequence>
<evidence type="ECO:0000259" key="2">
    <source>
        <dbReference type="Pfam" id="PF20906"/>
    </source>
</evidence>
<dbReference type="RefSeq" id="WP_114615146.1">
    <property type="nucleotide sequence ID" value="NZ_CALIRK010000018.1"/>
</dbReference>
<reference evidence="3 5" key="1">
    <citation type="journal article" date="2018" name="Elife">
        <title>Discovery and characterization of a prevalent human gut bacterial enzyme sufficient for the inactivation of a family of plant toxins.</title>
        <authorList>
            <person name="Koppel N."/>
            <person name="Bisanz J.E."/>
            <person name="Pandelia M.E."/>
            <person name="Turnbaugh P.J."/>
            <person name="Balskus E.P."/>
        </authorList>
    </citation>
    <scope>NUCLEOTIDE SEQUENCE [LARGE SCALE GENOMIC DNA]</scope>
    <source>
        <strain evidence="3 5">OB21 GAM31</strain>
    </source>
</reference>
<gene>
    <name evidence="3" type="ORF">C1881_03465</name>
    <name evidence="4" type="ORF">DMP05_02225</name>
</gene>
<reference evidence="4" key="3">
    <citation type="journal article" date="2019" name="Microbiol. Resour. Announc.">
        <title>Draft Genome Sequences of Type Strains of Gordonibacter faecihominis, Paraeggerthella hongkongensis, Parvibacter caecicola,Slackia equolifaciens, Slackia faecicanis, and Slackia isoflavoniconvertens.</title>
        <authorList>
            <person name="Danylec N."/>
            <person name="Stoll D.A."/>
            <person name="Dotsch A."/>
            <person name="Huch M."/>
        </authorList>
    </citation>
    <scope>NUCLEOTIDE SEQUENCE</scope>
    <source>
        <strain evidence="4">DSM 22006</strain>
    </source>
</reference>
<feature type="domain" description="S-Me-THD-like C-terminal" evidence="2">
    <location>
        <begin position="166"/>
        <end position="354"/>
    </location>
</feature>
<comment type="caution">
    <text evidence="3">The sequence shown here is derived from an EMBL/GenBank/DDBJ whole genome shotgun (WGS) entry which is preliminary data.</text>
</comment>
<dbReference type="AlphaFoldDB" id="A0A369LKP5"/>
<evidence type="ECO:0000313" key="5">
    <source>
        <dbReference type="Proteomes" id="UP000253975"/>
    </source>
</evidence>
<evidence type="ECO:0000313" key="3">
    <source>
        <dbReference type="EMBL" id="RDB59754.1"/>
    </source>
</evidence>
<dbReference type="Gene3D" id="3.40.1610.10">
    <property type="entry name" value="CV3147-like domain"/>
    <property type="match status" value="1"/>
</dbReference>